<evidence type="ECO:0000256" key="2">
    <source>
        <dbReference type="ARBA" id="ARBA00005517"/>
    </source>
</evidence>
<keyword evidence="4 6" id="KW-0663">Pyridoxal phosphate</keyword>
<dbReference type="OrthoDB" id="5203861at2759"/>
<evidence type="ECO:0000256" key="3">
    <source>
        <dbReference type="ARBA" id="ARBA00021942"/>
    </source>
</evidence>
<evidence type="ECO:0000256" key="1">
    <source>
        <dbReference type="ARBA" id="ARBA00001933"/>
    </source>
</evidence>
<dbReference type="AlphaFoldDB" id="A0A7M7NT40"/>
<dbReference type="InParanoid" id="A0A7M7NT40"/>
<dbReference type="FunCoup" id="A0A7M7NT40">
    <property type="interactions" value="83"/>
</dbReference>
<dbReference type="InterPro" id="IPR001926">
    <property type="entry name" value="TrpB-like_PALP"/>
</dbReference>
<dbReference type="Pfam" id="PF00291">
    <property type="entry name" value="PALP"/>
    <property type="match status" value="1"/>
</dbReference>
<protein>
    <recommendedName>
        <fullName evidence="3">Threonine synthase-like 2</fullName>
    </recommendedName>
</protein>
<dbReference type="GO" id="GO:0046360">
    <property type="term" value="P:2-oxobutyrate biosynthetic process"/>
    <property type="evidence" value="ECO:0000318"/>
    <property type="project" value="GO_Central"/>
</dbReference>
<proteinExistence type="inferred from homology"/>
<dbReference type="RefSeq" id="XP_030841318.1">
    <property type="nucleotide sequence ID" value="XM_030985458.1"/>
</dbReference>
<comment type="cofactor">
    <cofactor evidence="1 6">
        <name>pyridoxal 5'-phosphate</name>
        <dbReference type="ChEBI" id="CHEBI:597326"/>
    </cofactor>
</comment>
<evidence type="ECO:0000256" key="6">
    <source>
        <dbReference type="PIRSR" id="PIRSR604450-51"/>
    </source>
</evidence>
<dbReference type="PANTHER" id="PTHR42690:SF1">
    <property type="entry name" value="THREONINE SYNTHASE-LIKE 2"/>
    <property type="match status" value="1"/>
</dbReference>
<keyword evidence="5" id="KW-0456">Lyase</keyword>
<organism evidence="9 10">
    <name type="scientific">Strongylocentrotus purpuratus</name>
    <name type="common">Purple sea urchin</name>
    <dbReference type="NCBI Taxonomy" id="7668"/>
    <lineage>
        <taxon>Eukaryota</taxon>
        <taxon>Metazoa</taxon>
        <taxon>Echinodermata</taxon>
        <taxon>Eleutherozoa</taxon>
        <taxon>Echinozoa</taxon>
        <taxon>Echinoidea</taxon>
        <taxon>Euechinoidea</taxon>
        <taxon>Echinacea</taxon>
        <taxon>Camarodonta</taxon>
        <taxon>Echinidea</taxon>
        <taxon>Strongylocentrotidae</taxon>
        <taxon>Strongylocentrotus</taxon>
    </lineage>
</organism>
<dbReference type="CTD" id="55258"/>
<feature type="domain" description="Tryptophan synthase beta chain-like PALP" evidence="7">
    <location>
        <begin position="107"/>
        <end position="403"/>
    </location>
</feature>
<evidence type="ECO:0000313" key="10">
    <source>
        <dbReference type="Proteomes" id="UP000007110"/>
    </source>
</evidence>
<dbReference type="InterPro" id="IPR029144">
    <property type="entry name" value="Thr_synth_N"/>
</dbReference>
<dbReference type="Proteomes" id="UP000007110">
    <property type="component" value="Unassembled WGS sequence"/>
</dbReference>
<dbReference type="GO" id="GO:0009071">
    <property type="term" value="P:serine family amino acid catabolic process"/>
    <property type="evidence" value="ECO:0000318"/>
    <property type="project" value="GO_Central"/>
</dbReference>
<dbReference type="KEGG" id="spu:588379"/>
<dbReference type="GO" id="GO:0030170">
    <property type="term" value="F:pyridoxal phosphate binding"/>
    <property type="evidence" value="ECO:0000318"/>
    <property type="project" value="GO_Central"/>
</dbReference>
<dbReference type="NCBIfam" id="TIGR00260">
    <property type="entry name" value="thrC"/>
    <property type="match status" value="1"/>
</dbReference>
<keyword evidence="10" id="KW-1185">Reference proteome</keyword>
<feature type="domain" description="Threonine synthase N-terminal" evidence="8">
    <location>
        <begin position="2"/>
        <end position="82"/>
    </location>
</feature>
<feature type="modified residue" description="N6-(pyridoxal phosphate)lysine" evidence="6">
    <location>
        <position position="115"/>
    </location>
</feature>
<dbReference type="InterPro" id="IPR036052">
    <property type="entry name" value="TrpB-like_PALP_sf"/>
</dbReference>
<dbReference type="GeneID" id="588379"/>
<comment type="similarity">
    <text evidence="2">Belongs to the threonine synthase family.</text>
</comment>
<dbReference type="Gene3D" id="3.40.50.1100">
    <property type="match status" value="2"/>
</dbReference>
<dbReference type="Gene3D" id="3.90.1380.10">
    <property type="entry name" value="Threonine synthase, N-terminal domain"/>
    <property type="match status" value="1"/>
</dbReference>
<dbReference type="InterPro" id="IPR004450">
    <property type="entry name" value="Thr_synthase-like"/>
</dbReference>
<dbReference type="EnsemblMetazoa" id="XM_030985458">
    <property type="protein sequence ID" value="XP_030841318"/>
    <property type="gene ID" value="LOC588379"/>
</dbReference>
<accession>A0A7M7NT40</accession>
<dbReference type="OMA" id="NFERYLY"/>
<evidence type="ECO:0000313" key="9">
    <source>
        <dbReference type="EnsemblMetazoa" id="XP_030841318"/>
    </source>
</evidence>
<evidence type="ECO:0000259" key="7">
    <source>
        <dbReference type="Pfam" id="PF00291"/>
    </source>
</evidence>
<dbReference type="InterPro" id="IPR051166">
    <property type="entry name" value="Threonine_Synthase"/>
</dbReference>
<dbReference type="InterPro" id="IPR037158">
    <property type="entry name" value="Thr_synth_N_sf"/>
</dbReference>
<reference evidence="9" key="2">
    <citation type="submission" date="2021-01" db="UniProtKB">
        <authorList>
            <consortium name="EnsemblMetazoa"/>
        </authorList>
    </citation>
    <scope>IDENTIFICATION</scope>
</reference>
<dbReference type="FunFam" id="3.40.50.1100:FF:000047">
    <property type="entry name" value="Threonine synthase like 2"/>
    <property type="match status" value="1"/>
</dbReference>
<dbReference type="SUPFAM" id="SSF53686">
    <property type="entry name" value="Tryptophan synthase beta subunit-like PLP-dependent enzymes"/>
    <property type="match status" value="1"/>
</dbReference>
<reference evidence="10" key="1">
    <citation type="submission" date="2015-02" db="EMBL/GenBank/DDBJ databases">
        <title>Genome sequencing for Strongylocentrotus purpuratus.</title>
        <authorList>
            <person name="Murali S."/>
            <person name="Liu Y."/>
            <person name="Vee V."/>
            <person name="English A."/>
            <person name="Wang M."/>
            <person name="Skinner E."/>
            <person name="Han Y."/>
            <person name="Muzny D.M."/>
            <person name="Worley K.C."/>
            <person name="Gibbs R.A."/>
        </authorList>
    </citation>
    <scope>NUCLEOTIDE SEQUENCE</scope>
</reference>
<dbReference type="GO" id="GO:0016829">
    <property type="term" value="F:lyase activity"/>
    <property type="evidence" value="ECO:0007669"/>
    <property type="project" value="UniProtKB-KW"/>
</dbReference>
<evidence type="ECO:0000256" key="4">
    <source>
        <dbReference type="ARBA" id="ARBA00022898"/>
    </source>
</evidence>
<dbReference type="Pfam" id="PF14821">
    <property type="entry name" value="Thr_synth_N"/>
    <property type="match status" value="1"/>
</dbReference>
<dbReference type="PANTHER" id="PTHR42690">
    <property type="entry name" value="THREONINE SYNTHASE FAMILY MEMBER"/>
    <property type="match status" value="1"/>
</dbReference>
<name>A0A7M7NT40_STRPU</name>
<sequence length="489" mass="54284">MKYVGTRSDEFGKFSFEEAIFSPGYLPDGGLLIPEVIPELSASSLQEWSSLSYAQLCKKIFPLFVGEDEVPTSDLNDIVDQAVAKLKHPKVSKVTRLSNGLNVAELFHTRTLAFKDLSMVTLGQFMKYFLAKRKKNIILIVGTSGDTGSAAIEAIRDHDYIDFIVLVPHCSRLQKLSMFTAVDRNIHIFHGPNMSSDDCDVVIKPVMTDTAFKERHELGTLNSINWGRVMGQIVNYFFTYFSMCPSCDKVVEMVIPTGACGNMTGACIAKKMGLPIKIVCAVNSNDIVHRTFGHNDYSTNEVKPTISPAMDIQIPYNVERVMWLFSGGDRAHIKDVMSKFEKDGKATMDSVLWKKIRETVSSYSVDDDTVKETIRRCWKEESYALCPHTAIAVAYYYHKLANPDPSSPSISVCLATASPAKFPEAMEAAGLPDVASEEVDRWLSLPARFSKLLQDGTEEKVLRARIEGITAAREAGLTGDLYESGHLVL</sequence>
<evidence type="ECO:0000259" key="8">
    <source>
        <dbReference type="Pfam" id="PF14821"/>
    </source>
</evidence>
<evidence type="ECO:0000256" key="5">
    <source>
        <dbReference type="ARBA" id="ARBA00023239"/>
    </source>
</evidence>